<evidence type="ECO:0000313" key="1">
    <source>
        <dbReference type="EMBL" id="AIZ49627.1"/>
    </source>
</evidence>
<dbReference type="RefSeq" id="WP_043150686.1">
    <property type="nucleotide sequence ID" value="NZ_CDDW01000001.1"/>
</dbReference>
<proteinExistence type="predicted"/>
<reference evidence="1" key="1">
    <citation type="submission" date="2014-03" db="EMBL/GenBank/DDBJ databases">
        <authorList>
            <person name="Emond-Rheault J.-G."/>
            <person name="Trudel M.V."/>
            <person name="Vincent A.T."/>
            <person name="Brochu F."/>
            <person name="Boyle B."/>
            <person name="Tanaka K.H."/>
            <person name="Attere S.A."/>
            <person name="Jubinville E."/>
            <person name="Frenette M."/>
            <person name="Derome N."/>
            <person name="Charette S.J."/>
        </authorList>
    </citation>
    <scope>NUCLEOTIDE SEQUENCE</scope>
    <source>
        <strain evidence="1">HER1085</strain>
    </source>
</reference>
<dbReference type="AlphaFoldDB" id="A0A0A7KTY4"/>
<dbReference type="EMBL" id="KJ626179">
    <property type="protein sequence ID" value="AIZ49627.1"/>
    <property type="molecule type" value="Genomic_DNA"/>
</dbReference>
<accession>A0A0A7KTY4</accession>
<reference evidence="1" key="2">
    <citation type="journal article" date="2015" name="Vet. Microbiol.">
        <title>Variants of a genomic island in Aeromonas salmonicida subsp. salmonicida link isolates with their geographical origins.</title>
        <authorList>
            <person name="Emond-Rheault J.G."/>
            <person name="Vincent A.T."/>
            <person name="Trudel M.V."/>
            <person name="Brochu F."/>
            <person name="Boyle B."/>
            <person name="Tanaka K.H."/>
            <person name="Attere S.A."/>
            <person name="Jubinville E."/>
            <person name="Loch T.P."/>
            <person name="Winters A.D."/>
            <person name="Faisal M."/>
            <person name="Frenette M."/>
            <person name="Derome N."/>
            <person name="Charette S.J."/>
        </authorList>
    </citation>
    <scope>NUCLEOTIDE SEQUENCE</scope>
    <source>
        <strain evidence="1">HER1085</strain>
    </source>
</reference>
<organism evidence="1">
    <name type="scientific">Aeromonas salmonicida subsp. salmonicida</name>
    <dbReference type="NCBI Taxonomy" id="29491"/>
    <lineage>
        <taxon>Bacteria</taxon>
        <taxon>Pseudomonadati</taxon>
        <taxon>Pseudomonadota</taxon>
        <taxon>Gammaproteobacteria</taxon>
        <taxon>Aeromonadales</taxon>
        <taxon>Aeromonadaceae</taxon>
        <taxon>Aeromonas</taxon>
    </lineage>
</organism>
<protein>
    <submittedName>
        <fullName evidence="1">Uncharacterized protein</fullName>
    </submittedName>
</protein>
<name>A0A0A7KTY4_AERSS</name>
<sequence length="195" mass="21645">MGTRNLTCAVVDGKYKVAQYGQWDGYPSGQGATALQFLLTMDRENFITKLRAARFANDEDLDSIQAELEAAESGSSRGMMAEGGKYQQFSRDRGASILNIVAEAEPGILLKDRLSFAADSLFCEWAYVVDFDKGTFEVFQGFNEAPVPEGERFHGATSDDPSPGYYPVRLVKTYQLDALPTHEQFLADVEQQDEE</sequence>